<dbReference type="GO" id="GO:0016833">
    <property type="term" value="F:oxo-acid-lyase activity"/>
    <property type="evidence" value="ECO:0007669"/>
    <property type="project" value="UniProtKB-ARBA"/>
</dbReference>
<dbReference type="Proteomes" id="UP001223720">
    <property type="component" value="Plasmid pME152"/>
</dbReference>
<evidence type="ECO:0000256" key="2">
    <source>
        <dbReference type="ARBA" id="ARBA00001946"/>
    </source>
</evidence>
<gene>
    <name evidence="11" type="ORF">KEC54_28705</name>
</gene>
<keyword evidence="11" id="KW-0614">Plasmid</keyword>
<sequence>MTMQAMPLGNEVGYDVPALPGMREDEIQTPCLILDLDALERNIRKMGDYAKAHGIRHRAHGKMHKSVDVLRLQQKLGGAIGVCCQKVSEAEVFARAGIDDILVSNQVRDPAKLDRLARLPLHGGRIIVCVDDPANVSELSAAAGKHGTTLECLVEIDCGAGRCGVRTSADVVAIARAIDAAPHLRFTGIQAYQGAMQHLDKYEDRQAKLDVAIAQVRDAVEALKAEGFDPELVSGGGTGSYYFETASGVYNELQCGSYAFMDADYGRILDRSGKRIDDGEWENALFILTSVMSHAKAEKAICDAGLKAQSVDSGLPFVYGRDDVAYVKCSDEHGVIDDPKGVLKVTEKLRLVPGHCDPTCNVHDWYVGVRKGVVETLWPVSARGKFY</sequence>
<dbReference type="Gene3D" id="2.40.37.20">
    <property type="entry name" value="D-serine dehydratase-like domain"/>
    <property type="match status" value="1"/>
</dbReference>
<dbReference type="SMART" id="SM01119">
    <property type="entry name" value="D-ser_dehydrat"/>
    <property type="match status" value="1"/>
</dbReference>
<evidence type="ECO:0000259" key="10">
    <source>
        <dbReference type="SMART" id="SM01119"/>
    </source>
</evidence>
<evidence type="ECO:0000256" key="7">
    <source>
        <dbReference type="ARBA" id="ARBA00052618"/>
    </source>
</evidence>
<geneLocation type="plasmid" evidence="11 12">
    <name>pME152</name>
</geneLocation>
<dbReference type="EMBL" id="CP073634">
    <property type="protein sequence ID" value="WHQ72922.1"/>
    <property type="molecule type" value="Genomic_DNA"/>
</dbReference>
<dbReference type="PANTHER" id="PTHR28004">
    <property type="entry name" value="ZGC:162816-RELATED"/>
    <property type="match status" value="1"/>
</dbReference>
<dbReference type="GO" id="GO:0030170">
    <property type="term" value="F:pyridoxal phosphate binding"/>
    <property type="evidence" value="ECO:0007669"/>
    <property type="project" value="UniProtKB-ARBA"/>
</dbReference>
<dbReference type="Gene3D" id="3.20.20.10">
    <property type="entry name" value="Alanine racemase"/>
    <property type="match status" value="1"/>
</dbReference>
<dbReference type="Pfam" id="PF14031">
    <property type="entry name" value="D-ser_dehydrat"/>
    <property type="match status" value="1"/>
</dbReference>
<protein>
    <recommendedName>
        <fullName evidence="9">3-hydroxy-D-aspartate aldolase</fullName>
        <ecNumber evidence="8">4.1.3.41</ecNumber>
    </recommendedName>
</protein>
<comment type="cofactor">
    <cofactor evidence="1">
        <name>pyridoxal 5'-phosphate</name>
        <dbReference type="ChEBI" id="CHEBI:597326"/>
    </cofactor>
</comment>
<dbReference type="Pfam" id="PF01168">
    <property type="entry name" value="Ala_racemase_N"/>
    <property type="match status" value="1"/>
</dbReference>
<dbReference type="InterPro" id="IPR051466">
    <property type="entry name" value="D-amino_acid_metab_enzyme"/>
</dbReference>
<comment type="similarity">
    <text evidence="3">Belongs to the DSD1 family.</text>
</comment>
<evidence type="ECO:0000256" key="6">
    <source>
        <dbReference type="ARBA" id="ARBA00051696"/>
    </source>
</evidence>
<dbReference type="AlphaFoldDB" id="A0AAX3WN97"/>
<dbReference type="PANTHER" id="PTHR28004:SF2">
    <property type="entry name" value="D-SERINE DEHYDRATASE"/>
    <property type="match status" value="1"/>
</dbReference>
<evidence type="ECO:0000256" key="9">
    <source>
        <dbReference type="ARBA" id="ARBA00073782"/>
    </source>
</evidence>
<organism evidence="11 12">
    <name type="scientific">Methylorubrum extorquens</name>
    <name type="common">Methylobacterium dichloromethanicum</name>
    <name type="synonym">Methylobacterium extorquens</name>
    <dbReference type="NCBI Taxonomy" id="408"/>
    <lineage>
        <taxon>Bacteria</taxon>
        <taxon>Pseudomonadati</taxon>
        <taxon>Pseudomonadota</taxon>
        <taxon>Alphaproteobacteria</taxon>
        <taxon>Hyphomicrobiales</taxon>
        <taxon>Methylobacteriaceae</taxon>
        <taxon>Methylorubrum</taxon>
    </lineage>
</organism>
<dbReference type="CDD" id="cd06819">
    <property type="entry name" value="PLPDE_III_LS_D-TA"/>
    <property type="match status" value="1"/>
</dbReference>
<dbReference type="InterPro" id="IPR029066">
    <property type="entry name" value="PLP-binding_barrel"/>
</dbReference>
<dbReference type="InterPro" id="IPR001608">
    <property type="entry name" value="Ala_racemase_N"/>
</dbReference>
<proteinExistence type="inferred from homology"/>
<evidence type="ECO:0000256" key="1">
    <source>
        <dbReference type="ARBA" id="ARBA00001933"/>
    </source>
</evidence>
<evidence type="ECO:0000256" key="4">
    <source>
        <dbReference type="ARBA" id="ARBA00022898"/>
    </source>
</evidence>
<accession>A0AAX3WN97</accession>
<dbReference type="SUPFAM" id="SSF51419">
    <property type="entry name" value="PLP-binding barrel"/>
    <property type="match status" value="1"/>
</dbReference>
<dbReference type="NCBIfam" id="NF045642">
    <property type="entry name" value="HdxyAspAldBhcC"/>
    <property type="match status" value="1"/>
</dbReference>
<comment type="cofactor">
    <cofactor evidence="2">
        <name>Mg(2+)</name>
        <dbReference type="ChEBI" id="CHEBI:18420"/>
    </cofactor>
</comment>
<evidence type="ECO:0000256" key="3">
    <source>
        <dbReference type="ARBA" id="ARBA00005323"/>
    </source>
</evidence>
<name>A0AAX3WN97_METEX</name>
<keyword evidence="5" id="KW-0456">Lyase</keyword>
<comment type="catalytic activity">
    <reaction evidence="7">
        <text>(3R)-3-hydroxy-D-aspartate = glyoxylate + glycine</text>
        <dbReference type="Rhea" id="RHEA:27938"/>
        <dbReference type="ChEBI" id="CHEBI:36655"/>
        <dbReference type="ChEBI" id="CHEBI:57305"/>
        <dbReference type="ChEBI" id="CHEBI:60898"/>
        <dbReference type="EC" id="4.1.3.41"/>
    </reaction>
</comment>
<feature type="domain" description="D-serine dehydratase-like" evidence="10">
    <location>
        <begin position="284"/>
        <end position="370"/>
    </location>
</feature>
<comment type="catalytic activity">
    <reaction evidence="6">
        <text>(3S)-3-hydroxy-D-aspartate = glyoxylate + glycine</text>
        <dbReference type="Rhea" id="RHEA:27934"/>
        <dbReference type="ChEBI" id="CHEBI:36655"/>
        <dbReference type="ChEBI" id="CHEBI:57305"/>
        <dbReference type="ChEBI" id="CHEBI:60894"/>
        <dbReference type="EC" id="4.1.3.41"/>
    </reaction>
    <physiologicalReaction direction="right-to-left" evidence="6">
        <dbReference type="Rhea" id="RHEA:27936"/>
    </physiologicalReaction>
</comment>
<evidence type="ECO:0000256" key="5">
    <source>
        <dbReference type="ARBA" id="ARBA00023239"/>
    </source>
</evidence>
<dbReference type="GO" id="GO:0008721">
    <property type="term" value="F:D-serine ammonia-lyase activity"/>
    <property type="evidence" value="ECO:0007669"/>
    <property type="project" value="TreeGrafter"/>
</dbReference>
<evidence type="ECO:0000313" key="11">
    <source>
        <dbReference type="EMBL" id="WHQ72922.1"/>
    </source>
</evidence>
<reference evidence="11" key="1">
    <citation type="journal article" date="2022" name="Biotechnol. Bioprocess Eng.">
        <title>Pan-genome Analysis Reveals Comparative Genomic Features of Central Metabolic Pathways in Methylorubrum extorquens.</title>
        <authorList>
            <person name="Lee G.M."/>
            <person name="Scott-Nevros Z.K."/>
            <person name="Lee S.-M."/>
            <person name="Kim D."/>
        </authorList>
    </citation>
    <scope>NUCLEOTIDE SEQUENCE</scope>
    <source>
        <strain evidence="11">ATCC 55366</strain>
        <plasmid evidence="11">pME152</plasmid>
    </source>
</reference>
<dbReference type="InterPro" id="IPR026956">
    <property type="entry name" value="D-ser_dehydrat-like_dom"/>
</dbReference>
<dbReference type="EC" id="4.1.3.41" evidence="8"/>
<keyword evidence="4" id="KW-0663">Pyridoxal phosphate</keyword>
<dbReference type="RefSeq" id="WP_283536418.1">
    <property type="nucleotide sequence ID" value="NZ_CP073634.1"/>
</dbReference>
<dbReference type="FunFam" id="3.20.20.10:FF:000026">
    <property type="entry name" value="D-threonine aldolase"/>
    <property type="match status" value="1"/>
</dbReference>
<evidence type="ECO:0000313" key="12">
    <source>
        <dbReference type="Proteomes" id="UP001223720"/>
    </source>
</evidence>
<dbReference type="InterPro" id="IPR042208">
    <property type="entry name" value="D-ser_dehydrat-like_sf"/>
</dbReference>
<dbReference type="FunFam" id="2.40.37.20:FF:000001">
    <property type="entry name" value="D-3-hydroxyaspartate aldolase"/>
    <property type="match status" value="1"/>
</dbReference>
<dbReference type="GO" id="GO:0036088">
    <property type="term" value="P:D-serine catabolic process"/>
    <property type="evidence" value="ECO:0007669"/>
    <property type="project" value="TreeGrafter"/>
</dbReference>
<dbReference type="InterPro" id="IPR054854">
    <property type="entry name" value="HdxyAspAldBhcC"/>
</dbReference>
<evidence type="ECO:0000256" key="8">
    <source>
        <dbReference type="ARBA" id="ARBA00066951"/>
    </source>
</evidence>